<sequence>MLNQFFDKYIFTNTLKYTHNNFYLVNVPFVISPVDIFLSILKSNDLDFHKKIYLAVKEDTKSNFMKRFSELGITHEKELDFVKAFFVASGWGMIQIIDHDKESKRAIIVLDNSPFATSLGGKVDLPVDTFLKGVLAGLFSEIYGGDVDCVESECLALGAKSCKFILKPKTEFDMSKKIVQDQLPI</sequence>
<dbReference type="Pfam" id="PF02830">
    <property type="entry name" value="V4R"/>
    <property type="match status" value="1"/>
</dbReference>
<evidence type="ECO:0000259" key="1">
    <source>
        <dbReference type="SMART" id="SM00989"/>
    </source>
</evidence>
<dbReference type="EMBL" id="JABJNZ010000012">
    <property type="protein sequence ID" value="MBT4870029.1"/>
    <property type="molecule type" value="Genomic_DNA"/>
</dbReference>
<dbReference type="PANTHER" id="PTHR35090">
    <property type="entry name" value="DNA-DIRECTED RNA POLYMERASE SUBUNIT I"/>
    <property type="match status" value="1"/>
</dbReference>
<reference evidence="2" key="1">
    <citation type="journal article" date="2021" name="ISME J.">
        <title>Mercury methylation by metabolically versatile and cosmopolitan marine bacteria.</title>
        <authorList>
            <person name="Lin H."/>
            <person name="Ascher D.B."/>
            <person name="Myung Y."/>
            <person name="Lamborg C.H."/>
            <person name="Hallam S.J."/>
            <person name="Gionfriddo C.M."/>
            <person name="Holt K.E."/>
            <person name="Moreau J.W."/>
        </authorList>
    </citation>
    <scope>NUCLEOTIDE SEQUENCE</scope>
    <source>
        <strain evidence="2">SI075_bin30</strain>
    </source>
</reference>
<protein>
    <recommendedName>
        <fullName evidence="1">4-vinyl reductase 4VR domain-containing protein</fullName>
    </recommendedName>
</protein>
<proteinExistence type="predicted"/>
<dbReference type="AlphaFoldDB" id="A0A8T5GDK2"/>
<evidence type="ECO:0000313" key="2">
    <source>
        <dbReference type="EMBL" id="MBT4870029.1"/>
    </source>
</evidence>
<dbReference type="InterPro" id="IPR004096">
    <property type="entry name" value="V4R"/>
</dbReference>
<dbReference type="SUPFAM" id="SSF111126">
    <property type="entry name" value="Ligand-binding domain in the NO signalling and Golgi transport"/>
    <property type="match status" value="1"/>
</dbReference>
<accession>A0A8T5GDK2</accession>
<dbReference type="SMART" id="SM00989">
    <property type="entry name" value="V4R"/>
    <property type="match status" value="1"/>
</dbReference>
<gene>
    <name evidence="2" type="ORF">HON47_00445</name>
</gene>
<dbReference type="Proteomes" id="UP000722459">
    <property type="component" value="Unassembled WGS sequence"/>
</dbReference>
<dbReference type="InterPro" id="IPR024096">
    <property type="entry name" value="NO_sig/Golgi_transp_ligand-bd"/>
</dbReference>
<evidence type="ECO:0000313" key="3">
    <source>
        <dbReference type="Proteomes" id="UP000722459"/>
    </source>
</evidence>
<comment type="caution">
    <text evidence="2">The sequence shown here is derived from an EMBL/GenBank/DDBJ whole genome shotgun (WGS) entry which is preliminary data.</text>
</comment>
<feature type="domain" description="4-vinyl reductase 4VR" evidence="1">
    <location>
        <begin position="105"/>
        <end position="168"/>
    </location>
</feature>
<dbReference type="PANTHER" id="PTHR35090:SF1">
    <property type="entry name" value="SLR0144 PROTEIN"/>
    <property type="match status" value="1"/>
</dbReference>
<dbReference type="Gene3D" id="3.30.1380.20">
    <property type="entry name" value="Trafficking protein particle complex subunit 3"/>
    <property type="match status" value="1"/>
</dbReference>
<organism evidence="2 3">
    <name type="scientific">Candidatus Iainarchaeum sp</name>
    <dbReference type="NCBI Taxonomy" id="3101447"/>
    <lineage>
        <taxon>Archaea</taxon>
        <taxon>Candidatus Iainarchaeota</taxon>
        <taxon>Candidatus Iainarchaeia</taxon>
        <taxon>Candidatus Iainarchaeales</taxon>
        <taxon>Candidatus Iainarchaeaceae</taxon>
        <taxon>Candidatus Iainarchaeum</taxon>
    </lineage>
</organism>
<name>A0A8T5GDK2_9ARCH</name>